<keyword evidence="8" id="KW-1185">Reference proteome</keyword>
<dbReference type="AlphaFoldDB" id="A0A6I4W8P4"/>
<evidence type="ECO:0000259" key="6">
    <source>
        <dbReference type="Pfam" id="PF04542"/>
    </source>
</evidence>
<dbReference type="Proteomes" id="UP000431901">
    <property type="component" value="Unassembled WGS sequence"/>
</dbReference>
<dbReference type="InterPro" id="IPR013324">
    <property type="entry name" value="RNA_pol_sigma_r3/r4-like"/>
</dbReference>
<dbReference type="SUPFAM" id="SSF88946">
    <property type="entry name" value="Sigma2 domain of RNA polymerase sigma factors"/>
    <property type="match status" value="1"/>
</dbReference>
<evidence type="ECO:0000256" key="4">
    <source>
        <dbReference type="ARBA" id="ARBA00023125"/>
    </source>
</evidence>
<keyword evidence="5" id="KW-0804">Transcription</keyword>
<dbReference type="PANTHER" id="PTHR43133">
    <property type="entry name" value="RNA POLYMERASE ECF-TYPE SIGMA FACTO"/>
    <property type="match status" value="1"/>
</dbReference>
<dbReference type="InterPro" id="IPR013325">
    <property type="entry name" value="RNA_pol_sigma_r2"/>
</dbReference>
<dbReference type="InterPro" id="IPR014284">
    <property type="entry name" value="RNA_pol_sigma-70_dom"/>
</dbReference>
<dbReference type="Gene3D" id="1.10.10.10">
    <property type="entry name" value="Winged helix-like DNA-binding domain superfamily/Winged helix DNA-binding domain"/>
    <property type="match status" value="1"/>
</dbReference>
<gene>
    <name evidence="7" type="ORF">GQ466_21090</name>
</gene>
<keyword evidence="3" id="KW-0731">Sigma factor</keyword>
<feature type="domain" description="RNA polymerase sigma-70 region 2" evidence="6">
    <location>
        <begin position="38"/>
        <end position="103"/>
    </location>
</feature>
<dbReference type="PANTHER" id="PTHR43133:SF8">
    <property type="entry name" value="RNA POLYMERASE SIGMA FACTOR HI_1459-RELATED"/>
    <property type="match status" value="1"/>
</dbReference>
<dbReference type="InterPro" id="IPR007627">
    <property type="entry name" value="RNA_pol_sigma70_r2"/>
</dbReference>
<dbReference type="InterPro" id="IPR039425">
    <property type="entry name" value="RNA_pol_sigma-70-like"/>
</dbReference>
<dbReference type="SUPFAM" id="SSF88659">
    <property type="entry name" value="Sigma3 and sigma4 domains of RNA polymerase sigma factors"/>
    <property type="match status" value="1"/>
</dbReference>
<accession>A0A6I4W8P4</accession>
<dbReference type="InterPro" id="IPR036388">
    <property type="entry name" value="WH-like_DNA-bd_sf"/>
</dbReference>
<evidence type="ECO:0000256" key="1">
    <source>
        <dbReference type="ARBA" id="ARBA00010641"/>
    </source>
</evidence>
<dbReference type="EMBL" id="WUTW01000004">
    <property type="protein sequence ID" value="MXQ66517.1"/>
    <property type="molecule type" value="Genomic_DNA"/>
</dbReference>
<dbReference type="NCBIfam" id="TIGR02937">
    <property type="entry name" value="sigma70-ECF"/>
    <property type="match status" value="1"/>
</dbReference>
<dbReference type="GO" id="GO:0016987">
    <property type="term" value="F:sigma factor activity"/>
    <property type="evidence" value="ECO:0007669"/>
    <property type="project" value="UniProtKB-KW"/>
</dbReference>
<dbReference type="GO" id="GO:0003677">
    <property type="term" value="F:DNA binding"/>
    <property type="evidence" value="ECO:0007669"/>
    <property type="project" value="UniProtKB-KW"/>
</dbReference>
<keyword evidence="2" id="KW-0805">Transcription regulation</keyword>
<dbReference type="Gene3D" id="1.10.1740.10">
    <property type="match status" value="1"/>
</dbReference>
<protein>
    <submittedName>
        <fullName evidence="7">Sigma-70 family RNA polymerase sigma factor</fullName>
    </submittedName>
</protein>
<comment type="caution">
    <text evidence="7">The sequence shown here is derived from an EMBL/GenBank/DDBJ whole genome shotgun (WGS) entry which is preliminary data.</text>
</comment>
<proteinExistence type="inferred from homology"/>
<keyword evidence="4" id="KW-0238">DNA-binding</keyword>
<comment type="similarity">
    <text evidence="1">Belongs to the sigma-70 factor family. ECF subfamily.</text>
</comment>
<evidence type="ECO:0000313" key="8">
    <source>
        <dbReference type="Proteomes" id="UP000431901"/>
    </source>
</evidence>
<organism evidence="7 8">
    <name type="scientific">Actinomadura rayongensis</name>
    <dbReference type="NCBI Taxonomy" id="1429076"/>
    <lineage>
        <taxon>Bacteria</taxon>
        <taxon>Bacillati</taxon>
        <taxon>Actinomycetota</taxon>
        <taxon>Actinomycetes</taxon>
        <taxon>Streptosporangiales</taxon>
        <taxon>Thermomonosporaceae</taxon>
        <taxon>Actinomadura</taxon>
    </lineage>
</organism>
<evidence type="ECO:0000256" key="3">
    <source>
        <dbReference type="ARBA" id="ARBA00023082"/>
    </source>
</evidence>
<reference evidence="7 8" key="1">
    <citation type="submission" date="2019-12" db="EMBL/GenBank/DDBJ databases">
        <title>Nocardia macrotermitis sp. nov. and Nocardia aurantia sp. nov., isolated from the gut of the fungus growing-termite Macrotermes natalensis.</title>
        <authorList>
            <person name="Christine B."/>
            <person name="Rene B."/>
        </authorList>
    </citation>
    <scope>NUCLEOTIDE SEQUENCE [LARGE SCALE GENOMIC DNA]</scope>
    <source>
        <strain evidence="7 8">DSM 102126</strain>
    </source>
</reference>
<name>A0A6I4W8P4_9ACTN</name>
<sequence>MRARPTTFGDRAGDGEGTRVRELVLRARDGDAAAWTALVERHAETLWAVARSWRLGDADCADVVQLTWLRLVERLDTIQDPDAVGAWLVVTARREAARTARERGYEPLGATTAALPPPHDVVAAREQVCAVGTALRTLPRRCRDLLRLAALAPGQAELAAALDMPVGGLGPTRARCLQKLRRKLTP</sequence>
<dbReference type="OrthoDB" id="265863at2"/>
<dbReference type="GO" id="GO:0006352">
    <property type="term" value="P:DNA-templated transcription initiation"/>
    <property type="evidence" value="ECO:0007669"/>
    <property type="project" value="InterPro"/>
</dbReference>
<evidence type="ECO:0000313" key="7">
    <source>
        <dbReference type="EMBL" id="MXQ66517.1"/>
    </source>
</evidence>
<evidence type="ECO:0000256" key="5">
    <source>
        <dbReference type="ARBA" id="ARBA00023163"/>
    </source>
</evidence>
<evidence type="ECO:0000256" key="2">
    <source>
        <dbReference type="ARBA" id="ARBA00023015"/>
    </source>
</evidence>
<dbReference type="Pfam" id="PF04542">
    <property type="entry name" value="Sigma70_r2"/>
    <property type="match status" value="1"/>
</dbReference>